<keyword evidence="12 18" id="KW-0010">Activator</keyword>
<keyword evidence="3 18" id="KW-1048">Host nucleus</keyword>
<dbReference type="GO" id="GO:0006351">
    <property type="term" value="P:DNA-templated transcription"/>
    <property type="evidence" value="ECO:0007669"/>
    <property type="project" value="UniProtKB-UniRule"/>
</dbReference>
<organism evidence="20">
    <name type="scientific">Human papillomavirus</name>
    <dbReference type="NCBI Taxonomy" id="10566"/>
    <lineage>
        <taxon>Viruses</taxon>
        <taxon>Monodnaviria</taxon>
        <taxon>Shotokuvirae</taxon>
        <taxon>Cossaviricota</taxon>
        <taxon>Papovaviricetes</taxon>
        <taxon>Zurhausenvirales</taxon>
        <taxon>Papillomaviridae</taxon>
    </lineage>
</organism>
<reference evidence="20" key="1">
    <citation type="journal article" date="2016" name="J. Am. Acad. Dermatol.">
        <title>Human polyomavirus 6 and 7 are associated with pruritic and dyskeratotic dermatoses.</title>
        <authorList>
            <person name="Nguyen K.D."/>
            <person name="Lee E.E."/>
            <person name="Yue Y."/>
            <person name="Stork J."/>
            <person name="Pock L."/>
            <person name="North J.P."/>
            <person name="Vandergriff T."/>
            <person name="Cockerell C."/>
            <person name="Hosler G.A."/>
            <person name="Pastrana D.V."/>
            <person name="Buck C.B."/>
            <person name="Wang R.C."/>
        </authorList>
    </citation>
    <scope>NUCLEOTIDE SEQUENCE</scope>
    <source>
        <strain evidence="20">DyskC</strain>
    </source>
</reference>
<dbReference type="GO" id="GO:0042025">
    <property type="term" value="C:host cell nucleus"/>
    <property type="evidence" value="ECO:0007669"/>
    <property type="project" value="UniProtKB-SubCell"/>
</dbReference>
<keyword evidence="9 18" id="KW-0862">Zinc</keyword>
<evidence type="ECO:0000256" key="2">
    <source>
        <dbReference type="ARBA" id="ARBA00022518"/>
    </source>
</evidence>
<keyword evidence="14 18" id="KW-1035">Host cytoplasm</keyword>
<keyword evidence="7 18" id="KW-0863">Zinc-finger</keyword>
<dbReference type="Pfam" id="PF00527">
    <property type="entry name" value="E7"/>
    <property type="match status" value="1"/>
</dbReference>
<keyword evidence="17 18" id="KW-1078">G1/S host cell cycle checkpoint dysregulation by virus</keyword>
<comment type="function">
    <text evidence="18">Plays a role in viral genome replication by driving entry of quiescent cells into the cell cycle. Stimulation of progression from G1 to S phase allows the virus to efficiently use the cellular DNA replicating machinery to achieve viral genome replication. E7 protein has both transforming and trans-activating activities. Induces the disassembly of the E2F1 transcription factor from RB1, with subsequent transcriptional activation of E2F1-regulated S-phase genes. Interferes with host histone deacetylation mediated by HDAC1 and HDAC2, leading to transcription activation. Plays also a role in the inhibition of both antiviral and antiproliferative functions of host interferon alpha. Interaction with host TMEM173/STING impairs the ability of TMEM173/STING to sense cytosolic DNA and promote the production of type I interferon (IFN-alpha and IFN-beta).</text>
</comment>
<comment type="subunit">
    <text evidence="18">Homodimer. Homooligomer. Interacts with host RB1; this interaction induces dissociation of RB1-E2F1 complex thereby disrupting RB1 activity. Interacts with host EP300; this interaction represses EP300 transcriptional activity. Interacts with protein E2; this interaction inhibits E7 oncogenic activity. Interacts with host TMEM173/STING; this interaction impairs the ability of TMEM173/STING to sense cytosolic DNA and promote the production of type I interferon (IFN-alpha and IFN-beta).</text>
</comment>
<accession>A0A1Q1PPF3</accession>
<keyword evidence="15" id="KW-0922">Interferon antiviral system evasion</keyword>
<dbReference type="SUPFAM" id="SSF161234">
    <property type="entry name" value="E7 C-terminal domain-like"/>
    <property type="match status" value="1"/>
</dbReference>
<dbReference type="GO" id="GO:0003700">
    <property type="term" value="F:DNA-binding transcription factor activity"/>
    <property type="evidence" value="ECO:0007669"/>
    <property type="project" value="UniProtKB-UniRule"/>
</dbReference>
<dbReference type="InterPro" id="IPR000148">
    <property type="entry name" value="Papilloma_E7"/>
</dbReference>
<evidence type="ECO:0000256" key="19">
    <source>
        <dbReference type="PIRNR" id="PIRNR003407"/>
    </source>
</evidence>
<evidence type="ECO:0000256" key="12">
    <source>
        <dbReference type="ARBA" id="ARBA00023159"/>
    </source>
</evidence>
<keyword evidence="11 18" id="KW-0238">DNA-binding</keyword>
<keyword evidence="10 18" id="KW-0805">Transcription regulation</keyword>
<evidence type="ECO:0000256" key="14">
    <source>
        <dbReference type="ARBA" id="ARBA00023200"/>
    </source>
</evidence>
<keyword evidence="5 18" id="KW-1090">Inhibition of host innate immune response by virus</keyword>
<evidence type="ECO:0000256" key="11">
    <source>
        <dbReference type="ARBA" id="ARBA00023125"/>
    </source>
</evidence>
<dbReference type="GO" id="GO:0039645">
    <property type="term" value="P:symbiont-mediated perturbation of host cell cycle G1/S transition checkpoint"/>
    <property type="evidence" value="ECO:0007669"/>
    <property type="project" value="UniProtKB-UniRule"/>
</dbReference>
<sequence length="96" mass="10946">MIGKQATIPDVVLDLQEFVQPIDLYCDEELPDLPEEAPEEEQSYTPYKIVAPCVTCGAKLRLFVYATEFGIRTQQNLLIQEVQLLCPVCRDSIRNE</sequence>
<feature type="short sequence motif" description="LXCXE motif; interaction with host RB1 and TMEM173/STING" evidence="18">
    <location>
        <begin position="24"/>
        <end position="28"/>
    </location>
</feature>
<evidence type="ECO:0000256" key="3">
    <source>
        <dbReference type="ARBA" id="ARBA00022562"/>
    </source>
</evidence>
<evidence type="ECO:0000256" key="10">
    <source>
        <dbReference type="ARBA" id="ARBA00023015"/>
    </source>
</evidence>
<dbReference type="EMBL" id="KX781287">
    <property type="protein sequence ID" value="AQM73698.1"/>
    <property type="molecule type" value="Genomic_DNA"/>
</dbReference>
<evidence type="ECO:0000256" key="18">
    <source>
        <dbReference type="HAMAP-Rule" id="MF_04004"/>
    </source>
</evidence>
<name>A0A1Q1PPF3_9PAPI</name>
<keyword evidence="13 18" id="KW-0804">Transcription</keyword>
<dbReference type="GO" id="GO:0008270">
    <property type="term" value="F:zinc ion binding"/>
    <property type="evidence" value="ECO:0007669"/>
    <property type="project" value="UniProtKB-KW"/>
</dbReference>
<evidence type="ECO:0000256" key="8">
    <source>
        <dbReference type="ARBA" id="ARBA00022830"/>
    </source>
</evidence>
<dbReference type="GO" id="GO:0019904">
    <property type="term" value="F:protein domain specific binding"/>
    <property type="evidence" value="ECO:0007669"/>
    <property type="project" value="UniProtKB-UniRule"/>
</dbReference>
<evidence type="ECO:0000256" key="9">
    <source>
        <dbReference type="ARBA" id="ARBA00022833"/>
    </source>
</evidence>
<comment type="similarity">
    <text evidence="18 19">Belongs to the papillomaviridae E7 protein family.</text>
</comment>
<evidence type="ECO:0000256" key="16">
    <source>
        <dbReference type="ARBA" id="ARBA00023280"/>
    </source>
</evidence>
<comment type="function">
    <text evidence="19">E7 protein has both transforming and trans-activating activities.</text>
</comment>
<comment type="subcellular location">
    <subcellularLocation>
        <location evidence="18">Host cytoplasm</location>
    </subcellularLocation>
    <subcellularLocation>
        <location evidence="18">Host nucleus</location>
    </subcellularLocation>
    <text evidence="18">Predominantly found in the host nucleus.</text>
</comment>
<keyword evidence="2 18" id="KW-0244">Early protein</keyword>
<protein>
    <recommendedName>
        <fullName evidence="18 19">Protein E7</fullName>
    </recommendedName>
</protein>
<gene>
    <name evidence="18" type="primary">E7</name>
</gene>
<dbReference type="GO" id="GO:0052170">
    <property type="term" value="P:symbiont-mediated suppression of host innate immune response"/>
    <property type="evidence" value="ECO:0007669"/>
    <property type="project" value="UniProtKB-KW"/>
</dbReference>
<evidence type="ECO:0000256" key="15">
    <source>
        <dbReference type="ARBA" id="ARBA00023258"/>
    </source>
</evidence>
<dbReference type="Gene3D" id="3.30.160.330">
    <property type="match status" value="1"/>
</dbReference>
<keyword evidence="6 18" id="KW-0479">Metal-binding</keyword>
<keyword evidence="16 18" id="KW-0899">Viral immunoevasion</keyword>
<dbReference type="GO" id="GO:0003677">
    <property type="term" value="F:DNA binding"/>
    <property type="evidence" value="ECO:0007669"/>
    <property type="project" value="UniProtKB-UniRule"/>
</dbReference>
<feature type="zinc finger region" evidence="18">
    <location>
        <begin position="53"/>
        <end position="89"/>
    </location>
</feature>
<keyword evidence="8 18" id="KW-1114">Inhibition of host interferon signaling pathway by virus</keyword>
<comment type="caution">
    <text evidence="18">Lacks conserved residue(s) required for the propagation of feature annotation.</text>
</comment>
<evidence type="ECO:0000256" key="6">
    <source>
        <dbReference type="ARBA" id="ARBA00022723"/>
    </source>
</evidence>
<dbReference type="GO" id="GO:0039502">
    <property type="term" value="P:symbiont-mediated suppression of host type I interferon-mediated signaling pathway"/>
    <property type="evidence" value="ECO:0007669"/>
    <property type="project" value="UniProtKB-UniRule"/>
</dbReference>
<keyword evidence="1 18" id="KW-1121">Modulation of host cell cycle by virus</keyword>
<evidence type="ECO:0000256" key="7">
    <source>
        <dbReference type="ARBA" id="ARBA00022771"/>
    </source>
</evidence>
<dbReference type="GO" id="GO:0030430">
    <property type="term" value="C:host cell cytoplasm"/>
    <property type="evidence" value="ECO:0007669"/>
    <property type="project" value="UniProtKB-SubCell"/>
</dbReference>
<evidence type="ECO:0000313" key="20">
    <source>
        <dbReference type="EMBL" id="AQM73698.1"/>
    </source>
</evidence>
<evidence type="ECO:0000256" key="5">
    <source>
        <dbReference type="ARBA" id="ARBA00022632"/>
    </source>
</evidence>
<dbReference type="PIRSF" id="PIRSF003407">
    <property type="entry name" value="Papvi_E7"/>
    <property type="match status" value="1"/>
</dbReference>
<comment type="PTM">
    <text evidence="18">Highly phosphorylated.</text>
</comment>
<keyword evidence="4 18" id="KW-0945">Host-virus interaction</keyword>
<evidence type="ECO:0000256" key="4">
    <source>
        <dbReference type="ARBA" id="ARBA00022581"/>
    </source>
</evidence>
<dbReference type="HAMAP" id="MF_04004">
    <property type="entry name" value="PPV_E7"/>
    <property type="match status" value="1"/>
</dbReference>
<evidence type="ECO:0000256" key="1">
    <source>
        <dbReference type="ARBA" id="ARBA00022504"/>
    </source>
</evidence>
<proteinExistence type="inferred from homology"/>
<evidence type="ECO:0000256" key="13">
    <source>
        <dbReference type="ARBA" id="ARBA00023163"/>
    </source>
</evidence>
<feature type="short sequence motif" description="Nuclear export signal" evidence="18">
    <location>
        <begin position="71"/>
        <end position="79"/>
    </location>
</feature>
<evidence type="ECO:0000256" key="17">
    <source>
        <dbReference type="ARBA" id="ARBA00023309"/>
    </source>
</evidence>
<comment type="domain">
    <text evidence="18">The E7 terminal domain is an intrinsically disordered domain, whose flexibility and conformational transitions confer target adaptability to the oncoprotein. It allows adaptation to a variety of protein targets and exposes the PEST degradation sequence that regulates its turnover in the cell.</text>
</comment>